<dbReference type="Proteomes" id="UP000828390">
    <property type="component" value="Unassembled WGS sequence"/>
</dbReference>
<reference evidence="1" key="2">
    <citation type="submission" date="2020-11" db="EMBL/GenBank/DDBJ databases">
        <authorList>
            <person name="McCartney M.A."/>
            <person name="Auch B."/>
            <person name="Kono T."/>
            <person name="Mallez S."/>
            <person name="Becker A."/>
            <person name="Gohl D.M."/>
            <person name="Silverstein K.A.T."/>
            <person name="Koren S."/>
            <person name="Bechman K.B."/>
            <person name="Herman A."/>
            <person name="Abrahante J.E."/>
            <person name="Garbe J."/>
        </authorList>
    </citation>
    <scope>NUCLEOTIDE SEQUENCE</scope>
    <source>
        <strain evidence="1">Duluth1</strain>
        <tissue evidence="1">Whole animal</tissue>
    </source>
</reference>
<dbReference type="AlphaFoldDB" id="A0A9D3Z1J7"/>
<dbReference type="EMBL" id="JAIWYP010000014">
    <property type="protein sequence ID" value="KAH3711240.1"/>
    <property type="molecule type" value="Genomic_DNA"/>
</dbReference>
<reference evidence="1" key="1">
    <citation type="journal article" date="2019" name="bioRxiv">
        <title>The Genome of the Zebra Mussel, Dreissena polymorpha: A Resource for Invasive Species Research.</title>
        <authorList>
            <person name="McCartney M.A."/>
            <person name="Auch B."/>
            <person name="Kono T."/>
            <person name="Mallez S."/>
            <person name="Zhang Y."/>
            <person name="Obille A."/>
            <person name="Becker A."/>
            <person name="Abrahante J.E."/>
            <person name="Garbe J."/>
            <person name="Badalamenti J.P."/>
            <person name="Herman A."/>
            <person name="Mangelson H."/>
            <person name="Liachko I."/>
            <person name="Sullivan S."/>
            <person name="Sone E.D."/>
            <person name="Koren S."/>
            <person name="Silverstein K.A.T."/>
            <person name="Beckman K.B."/>
            <person name="Gohl D.M."/>
        </authorList>
    </citation>
    <scope>NUCLEOTIDE SEQUENCE</scope>
    <source>
        <strain evidence="1">Duluth1</strain>
        <tissue evidence="1">Whole animal</tissue>
    </source>
</reference>
<name>A0A9D3Z1J7_DREPO</name>
<evidence type="ECO:0000313" key="1">
    <source>
        <dbReference type="EMBL" id="KAH3711240.1"/>
    </source>
</evidence>
<comment type="caution">
    <text evidence="1">The sequence shown here is derived from an EMBL/GenBank/DDBJ whole genome shotgun (WGS) entry which is preliminary data.</text>
</comment>
<sequence length="273" mass="30467">MTNLTDWTELYISREFTVPVAQTHGHISALNTTQLSNQSVRIDLLFNPVSCNDSAGKSGIVTYVCSIKMTDLTWINVTQRIRFQRLPGVPKLTMSREIINNKFTRADLPFVCEGELGDPRGRLIIESDFDGEFQALFKKDNTNNSIWFIFDDKLNTKSCGNYQTLKFALYKANMSMNFKRLRCSIKPSSKMFNSDVKSSDEGIIKVVPDDWCKGATSDTPLIGHPYACHLGVRDCSEGQCLRTLNRAYGCSSCNCTKGGPLPTAMTTSLPNGK</sequence>
<keyword evidence="2" id="KW-1185">Reference proteome</keyword>
<evidence type="ECO:0000313" key="2">
    <source>
        <dbReference type="Proteomes" id="UP000828390"/>
    </source>
</evidence>
<accession>A0A9D3Z1J7</accession>
<protein>
    <submittedName>
        <fullName evidence="1">Uncharacterized protein</fullName>
    </submittedName>
</protein>
<organism evidence="1 2">
    <name type="scientific">Dreissena polymorpha</name>
    <name type="common">Zebra mussel</name>
    <name type="synonym">Mytilus polymorpha</name>
    <dbReference type="NCBI Taxonomy" id="45954"/>
    <lineage>
        <taxon>Eukaryota</taxon>
        <taxon>Metazoa</taxon>
        <taxon>Spiralia</taxon>
        <taxon>Lophotrochozoa</taxon>
        <taxon>Mollusca</taxon>
        <taxon>Bivalvia</taxon>
        <taxon>Autobranchia</taxon>
        <taxon>Heteroconchia</taxon>
        <taxon>Euheterodonta</taxon>
        <taxon>Imparidentia</taxon>
        <taxon>Neoheterodontei</taxon>
        <taxon>Myida</taxon>
        <taxon>Dreissenoidea</taxon>
        <taxon>Dreissenidae</taxon>
        <taxon>Dreissena</taxon>
    </lineage>
</organism>
<gene>
    <name evidence="1" type="ORF">DPMN_070742</name>
</gene>
<proteinExistence type="predicted"/>